<keyword evidence="11" id="KW-0072">Autophagy</keyword>
<dbReference type="GO" id="GO:0034727">
    <property type="term" value="P:piecemeal microautophagy of the nucleus"/>
    <property type="evidence" value="ECO:0007669"/>
    <property type="project" value="TreeGrafter"/>
</dbReference>
<keyword evidence="5" id="KW-0813">Transport</keyword>
<dbReference type="NCBIfam" id="TIGR01378">
    <property type="entry name" value="thi_PPkinase"/>
    <property type="match status" value="1"/>
</dbReference>
<dbReference type="GO" id="GO:0000422">
    <property type="term" value="P:autophagy of mitochondrion"/>
    <property type="evidence" value="ECO:0007669"/>
    <property type="project" value="TreeGrafter"/>
</dbReference>
<dbReference type="STRING" id="4781.A0A0N7L7A5"/>
<evidence type="ECO:0000256" key="12">
    <source>
        <dbReference type="ARBA" id="ARBA00023055"/>
    </source>
</evidence>
<dbReference type="InterPro" id="IPR007373">
    <property type="entry name" value="Thiamin_PyroPKinase_B1-bd"/>
</dbReference>
<dbReference type="OMA" id="TVRICDY"/>
<evidence type="ECO:0000256" key="5">
    <source>
        <dbReference type="ARBA" id="ARBA00022448"/>
    </source>
</evidence>
<dbReference type="SUPFAM" id="SSF63999">
    <property type="entry name" value="Thiamin pyrophosphokinase, catalytic domain"/>
    <property type="match status" value="1"/>
</dbReference>
<evidence type="ECO:0000256" key="15">
    <source>
        <dbReference type="ARBA" id="ARBA00024615"/>
    </source>
</evidence>
<dbReference type="EMBL" id="CCYD01002047">
    <property type="protein sequence ID" value="CEG46531.1"/>
    <property type="molecule type" value="Genomic_DNA"/>
</dbReference>
<feature type="region of interest" description="Disordered" evidence="16">
    <location>
        <begin position="656"/>
        <end position="678"/>
    </location>
</feature>
<proteinExistence type="inferred from homology"/>
<dbReference type="Pfam" id="PF13329">
    <property type="entry name" value="ATG2_CAD"/>
    <property type="match status" value="2"/>
</dbReference>
<feature type="domain" description="Thiamin pyrophosphokinase thiamin-binding" evidence="18">
    <location>
        <begin position="190"/>
        <end position="244"/>
    </location>
</feature>
<accession>A0A0N7L7A5</accession>
<dbReference type="OrthoDB" id="18982at2759"/>
<feature type="compositionally biased region" description="Polar residues" evidence="16">
    <location>
        <begin position="2393"/>
        <end position="2402"/>
    </location>
</feature>
<dbReference type="InterPro" id="IPR006282">
    <property type="entry name" value="Thi_PPkinase"/>
</dbReference>
<comment type="catalytic activity">
    <reaction evidence="14">
        <text>a 1,2-diacyl-sn-glycero-3-phospho-L-serine(in) = a 1,2-diacyl-sn-glycero-3-phospho-L-serine(out)</text>
        <dbReference type="Rhea" id="RHEA:38663"/>
        <dbReference type="ChEBI" id="CHEBI:57262"/>
    </reaction>
</comment>
<feature type="region of interest" description="Disordered" evidence="16">
    <location>
        <begin position="2025"/>
        <end position="2081"/>
    </location>
</feature>
<dbReference type="Gene3D" id="3.40.50.10240">
    <property type="entry name" value="Thiamin pyrophosphokinase, catalytic domain"/>
    <property type="match status" value="1"/>
</dbReference>
<dbReference type="Gene3D" id="2.60.120.320">
    <property type="entry name" value="Thiamin pyrophosphokinase, thiamin-binding domain"/>
    <property type="match status" value="1"/>
</dbReference>
<dbReference type="GO" id="GO:0005524">
    <property type="term" value="F:ATP binding"/>
    <property type="evidence" value="ECO:0007669"/>
    <property type="project" value="UniProtKB-KW"/>
</dbReference>
<dbReference type="GO" id="GO:0006869">
    <property type="term" value="P:lipid transport"/>
    <property type="evidence" value="ECO:0007669"/>
    <property type="project" value="UniProtKB-KW"/>
</dbReference>
<feature type="region of interest" description="Disordered" evidence="16">
    <location>
        <begin position="1965"/>
        <end position="1985"/>
    </location>
</feature>
<dbReference type="Pfam" id="PF04265">
    <property type="entry name" value="TPK_B1_binding"/>
    <property type="match status" value="1"/>
</dbReference>
<dbReference type="GO" id="GO:0005789">
    <property type="term" value="C:endoplasmic reticulum membrane"/>
    <property type="evidence" value="ECO:0007669"/>
    <property type="project" value="UniProtKB-SubCell"/>
</dbReference>
<evidence type="ECO:0000313" key="19">
    <source>
        <dbReference type="EMBL" id="CEG46531.1"/>
    </source>
</evidence>
<reference evidence="20" key="1">
    <citation type="submission" date="2014-09" db="EMBL/GenBank/DDBJ databases">
        <authorList>
            <person name="Sharma Rahul"/>
            <person name="Thines Marco"/>
        </authorList>
    </citation>
    <scope>NUCLEOTIDE SEQUENCE [LARGE SCALE GENOMIC DNA]</scope>
</reference>
<feature type="region of interest" description="Disordered" evidence="16">
    <location>
        <begin position="1814"/>
        <end position="1842"/>
    </location>
</feature>
<dbReference type="GO" id="GO:0030975">
    <property type="term" value="F:thiamine binding"/>
    <property type="evidence" value="ECO:0007669"/>
    <property type="project" value="InterPro"/>
</dbReference>
<comment type="catalytic activity">
    <reaction evidence="15">
        <text>a 1,2-diacyl-sn-glycero-3-phosphoethanolamine(in) = a 1,2-diacyl-sn-glycero-3-phosphoethanolamine(out)</text>
        <dbReference type="Rhea" id="RHEA:38895"/>
        <dbReference type="ChEBI" id="CHEBI:64612"/>
    </reaction>
</comment>
<dbReference type="RefSeq" id="XP_024582900.1">
    <property type="nucleotide sequence ID" value="XM_024717397.1"/>
</dbReference>
<dbReference type="GO" id="GO:0034045">
    <property type="term" value="C:phagophore assembly site membrane"/>
    <property type="evidence" value="ECO:0007669"/>
    <property type="project" value="UniProtKB-SubCell"/>
</dbReference>
<comment type="subcellular location">
    <subcellularLocation>
        <location evidence="1">Endoplasmic reticulum membrane</location>
        <topology evidence="1">Peripheral membrane protein</topology>
    </subcellularLocation>
    <subcellularLocation>
        <location evidence="2">Preautophagosomal structure membrane</location>
        <topology evidence="2">Peripheral membrane protein</topology>
    </subcellularLocation>
</comment>
<feature type="compositionally biased region" description="Basic and acidic residues" evidence="16">
    <location>
        <begin position="398"/>
        <end position="422"/>
    </location>
</feature>
<sequence length="2740" mass="306197">MATDLPIHHHSNSFWSEPQFVVRLAVLVLNTPCNSWCITKDGDGLHSSTLFWNLWSNAQLTVCADGGANRLYDRSVALNVHHQVAPLYIKGDLDSLRSDVRDFFEAKGTTVLRDSDQNSNDLDKCLQLIYQQQTESDDRKFSVMIFGAMGGRFDQEMQNINALFKWKDKFEQMVLLSDDTTARLLEPNVRHIITPNFRFETRTCGLIPIAGTCKDITTSGLKWNLSSGMVTGFGELISSSNYVDDLIEYKRDILYIFTDRFFISALDLCFANRNHTMQFFKHLTDPALKRLYKFVLKRMIGRFLAADELDLDQLDVHLRSGRLELCDLLLNAEVLNAELCEAYGLPFKVKKGYLGSVRVAISYTNIMSESCLVEIDDIEIILVPLETEMTSTRQKRSTLMEKQEIKQEMQQEKKSKKSAENRDEISQEGLDFVASWIEQVTSKIKVTLSNVCLRLETGEQHKGRDVALLCQLHWAQFTDESVDELSSFYGRNSSVGLFGSHTLDGGTQSMAASSLFGVAQKGIKFRGLTMDLHLSSDESSQKDVIDRRRTEYSDMVLHSFLSSSLSIQNYFQPQYFPELEKIVNAFSTDPVKLTASENYTSTSLFESICSERPAWLTGSEQNDVNEETGALNLSLKEFERIEELLRQYRQTQEILKKEQRRRYSAEESSTERQGMFRTRKLSAAESVESVGLSELEDEEDTFFECETGLASSVAPSASLSYSKLSQSLYASANETYSKCDDQTHVTWSTTAAQNRAARRVQSRFKAHLLECEIVFLYDDLPDVDEENETVEEDDESLAENRIHRAPVQHTTSLPSVNGLERLELSLKDIICSSLVYSQYFVTALTIGKVTLTEKTLPRMLLDTNDGETAMLSTCVLEFADTSPFTGQKASLSKNVSAQLRIDFEPASDDMTPSTIASLGVRVNVQPVLFEWDMYLLDRTHRLLALLEQDTSATKRNVELTSKKNQAQEFVKALDMTTDCVQMTLRFPMVNSDLIRFGVSSKRGLCEDRIVLSIKGMNLASHSSQAGVDDDEGRSPMLPQHSKRTSLPWLAEFDASFDTMQVAFLIPELGNQRSLHLEKVVLFDACSDERLQDVCTLKLRLQTPSRDEVKEAITSKQNLSQDSSHNPDILSEGNFSDEVSGDDNDGGRVGLNGWNLDALGRVESFEAAAAEASLYSMEVGLPRATAILYKSSLDRIMVLFDALLTINPTDVDIHNDVLNKALHRNRLTPNFMSFKLMLGEGAIQIRDYVAIPALPFNGANPTSVRVNQNVATDRQSDLEKVLFTYHFVFQSLKIFQVSQWMGQLVSRVHVSAQNTTLLEENGRTNAIVPILYKTPFGDSKAPIFFMGVDITDQTNEMREMNVELHVSHLTLRYDVHSRWMMQLLEILLIDYPVPIIPLDSATLSNEESLVFSESIKNGGDYDAVPLAIDSKTVFTKLFVKFYDVLVDYAPVSLTSRMILLLGKVDVYSNVVTGAIMQGYKISIGDLELFMTHAHAGYEEIDQILLGNEIFLQNNAKSSMKKAVKFAATYAVSRETLGVECPSLLKFLETFGFLQLVTMDFLDIFLRVLVQPTAIEAATASRDQLEQKLSAAAASPELSVELNLGTANIYACFDSFNTLIELLSVWTDQLAIKPEPQDTTAYVGMDGTGDISSVSVVTNLNHLPASSAWTNGLTLSERSNTQGFSTSSSVCSERLSIDNSEKLRRDSFNIMEQIDQDAFGSGKTIFPGKIVATDTEARLLRTRMNLIQKEKERIVQGLDNELSASELRLRYQLEERRKSVISVPMSELVIEDYYAHNRSFGEFDGEPAGAFLMEPHENADQDDPWFASSSHPPSPSQSPEQTAMPYKEETVRWLPLDGARIDSGIRGSTSPMCRPYASVFEAMEDKAPIPMSVQLTHNNDRLNDYEDNEVDEFEANKASCGAFPAASKNLWKMQRRHHDVEMSEGQTEETASSFSHQLDLIEGSSVTEADSEGMDGRNANTGHPTSMSMSFIDTGGDEGKEVKLEFDLDQDLQSQINQMLNVDLNDGYEFNGDESDQVRDEQRSNASFSVRKMSFSSNGSHPGAPTSSIGQPSMSPPDQPTARWFYDEQRSDDGSLPNFGPPSRIYPHHVEIPVGGSASSLSFGEKECNDAIRSIARENAMRKVEATPPIVIQHVLLRNFNICMRFFGGFDWTRDASEAVKLCSFRETDAAKQSKDKKIDSATAKEKLLDALLDDYVPSGGGDLFEIDSSSAFFGGAKSAPTTSFMTRDPAMRSRAASSDFILSRKRALNKSGRKTEEMLELVVTRIQFRVDMFNKAETQSLASHSFIALGDLELLDYISTSQIRKIICYWKSEATHPRESGSSMAQMQLITVRPGPNLCEEHRLKARLLPLRINLDQEVVKFLRQFVPPKEIPTQCQHQQSMANLDETEDDDSSSTHEDGREMMVMGDTAATKSVGAWFFQSIDIKPCKIKIDYRPNHIDFAALRAGDYLEVINLFVLEGMELVLRRVQMSGLDGWVALGEAVLISWVQDISRRQIHKCVASVSMPPLRPFVNIGAGAADLILLPLEHYGRDRRFVRGLKKGASSFLKSVTIETLTTVSKVAQGTQALLEHADGVVSSSSELRRKHLKYRQAGSRIARNSRRMGGGGIRNTQDAGGGIGGRQYLIQQPASASEGFGQAYDSLARELHVAAKTIVAVPLVEYRKTGSQGYVRSVIRAVPVAVLRPMIGASEAVAKALIGVRNAVDPEMKEDIENKFKDFRAN</sequence>
<dbReference type="InterPro" id="IPR026849">
    <property type="entry name" value="ATG2"/>
</dbReference>
<dbReference type="FunFam" id="2.60.120.320:FF:000001">
    <property type="entry name" value="Thiamine pyrophosphokinase"/>
    <property type="match status" value="1"/>
</dbReference>
<protein>
    <recommendedName>
        <fullName evidence="4">Autophagy-related protein 2</fullName>
    </recommendedName>
</protein>
<dbReference type="GO" id="GO:0061908">
    <property type="term" value="C:phagophore"/>
    <property type="evidence" value="ECO:0007669"/>
    <property type="project" value="TreeGrafter"/>
</dbReference>
<evidence type="ECO:0000256" key="3">
    <source>
        <dbReference type="ARBA" id="ARBA00009714"/>
    </source>
</evidence>
<dbReference type="InterPro" id="IPR036759">
    <property type="entry name" value="TPK_catalytic_sf"/>
</dbReference>
<comment type="similarity">
    <text evidence="3">Belongs to the ATG2 family.</text>
</comment>
<dbReference type="InterPro" id="IPR036371">
    <property type="entry name" value="TPK_B1-bd_sf"/>
</dbReference>
<evidence type="ECO:0000256" key="4">
    <source>
        <dbReference type="ARBA" id="ARBA00018070"/>
    </source>
</evidence>
<evidence type="ECO:0000313" key="20">
    <source>
        <dbReference type="Proteomes" id="UP000054928"/>
    </source>
</evidence>
<dbReference type="PANTHER" id="PTHR13190:SF1">
    <property type="entry name" value="AUTOPHAGY-RELATED 2, ISOFORM A"/>
    <property type="match status" value="1"/>
</dbReference>
<evidence type="ECO:0000259" key="18">
    <source>
        <dbReference type="Pfam" id="PF04265"/>
    </source>
</evidence>
<dbReference type="SUPFAM" id="SSF63862">
    <property type="entry name" value="Thiamin pyrophosphokinase, substrate-binding domain"/>
    <property type="match status" value="1"/>
</dbReference>
<evidence type="ECO:0000256" key="14">
    <source>
        <dbReference type="ARBA" id="ARBA00024479"/>
    </source>
</evidence>
<keyword evidence="12" id="KW-0445">Lipid transport</keyword>
<feature type="region of interest" description="Disordered" evidence="16">
    <location>
        <begin position="2392"/>
        <end position="2418"/>
    </location>
</feature>
<feature type="compositionally biased region" description="Polar residues" evidence="16">
    <location>
        <begin position="1976"/>
        <end position="1985"/>
    </location>
</feature>
<keyword evidence="6" id="KW-0808">Transferase</keyword>
<evidence type="ECO:0000256" key="1">
    <source>
        <dbReference type="ARBA" id="ARBA00004406"/>
    </source>
</evidence>
<dbReference type="PANTHER" id="PTHR13190">
    <property type="entry name" value="AUTOPHAGY-RELATED 2, ISOFORM A"/>
    <property type="match status" value="1"/>
</dbReference>
<dbReference type="GO" id="GO:0032266">
    <property type="term" value="F:phosphatidylinositol-3-phosphate binding"/>
    <property type="evidence" value="ECO:0007669"/>
    <property type="project" value="TreeGrafter"/>
</dbReference>
<dbReference type="GO" id="GO:0016301">
    <property type="term" value="F:kinase activity"/>
    <property type="evidence" value="ECO:0007669"/>
    <property type="project" value="UniProtKB-KW"/>
</dbReference>
<dbReference type="GeneID" id="36397986"/>
<feature type="region of interest" description="Disordered" evidence="16">
    <location>
        <begin position="1109"/>
        <end position="1141"/>
    </location>
</feature>
<keyword evidence="13" id="KW-0472">Membrane</keyword>
<dbReference type="CDD" id="cd07995">
    <property type="entry name" value="TPK"/>
    <property type="match status" value="1"/>
</dbReference>
<evidence type="ECO:0000256" key="7">
    <source>
        <dbReference type="ARBA" id="ARBA00022741"/>
    </source>
</evidence>
<feature type="domain" description="Thiamin pyrophosphokinase catalytic" evidence="17">
    <location>
        <begin position="51"/>
        <end position="172"/>
    </location>
</feature>
<evidence type="ECO:0000259" key="17">
    <source>
        <dbReference type="Pfam" id="PF04263"/>
    </source>
</evidence>
<feature type="compositionally biased region" description="Polar residues" evidence="16">
    <location>
        <begin position="2042"/>
        <end position="2071"/>
    </location>
</feature>
<dbReference type="GO" id="GO:0004788">
    <property type="term" value="F:thiamine diphosphokinase activity"/>
    <property type="evidence" value="ECO:0007669"/>
    <property type="project" value="InterPro"/>
</dbReference>
<dbReference type="GO" id="GO:0061723">
    <property type="term" value="P:glycophagy"/>
    <property type="evidence" value="ECO:0007669"/>
    <property type="project" value="TreeGrafter"/>
</dbReference>
<feature type="region of interest" description="Disordered" evidence="16">
    <location>
        <begin position="393"/>
        <end position="422"/>
    </location>
</feature>
<keyword evidence="7" id="KW-0547">Nucleotide-binding</keyword>
<dbReference type="InterPro" id="IPR007371">
    <property type="entry name" value="TPK_catalytic"/>
</dbReference>
<keyword evidence="10" id="KW-0067">ATP-binding</keyword>
<dbReference type="Proteomes" id="UP000054928">
    <property type="component" value="Unassembled WGS sequence"/>
</dbReference>
<feature type="compositionally biased region" description="Polar residues" evidence="16">
    <location>
        <begin position="1113"/>
        <end position="1125"/>
    </location>
</feature>
<feature type="compositionally biased region" description="Basic and acidic residues" evidence="16">
    <location>
        <begin position="656"/>
        <end position="665"/>
    </location>
</feature>
<evidence type="ECO:0000256" key="13">
    <source>
        <dbReference type="ARBA" id="ARBA00023136"/>
    </source>
</evidence>
<dbReference type="GO" id="GO:0061709">
    <property type="term" value="P:reticulophagy"/>
    <property type="evidence" value="ECO:0007669"/>
    <property type="project" value="TreeGrafter"/>
</dbReference>
<keyword evidence="20" id="KW-1185">Reference proteome</keyword>
<dbReference type="GO" id="GO:0009229">
    <property type="term" value="P:thiamine diphosphate biosynthetic process"/>
    <property type="evidence" value="ECO:0007669"/>
    <property type="project" value="InterPro"/>
</dbReference>
<organism evidence="19 20">
    <name type="scientific">Plasmopara halstedii</name>
    <name type="common">Downy mildew of sunflower</name>
    <dbReference type="NCBI Taxonomy" id="4781"/>
    <lineage>
        <taxon>Eukaryota</taxon>
        <taxon>Sar</taxon>
        <taxon>Stramenopiles</taxon>
        <taxon>Oomycota</taxon>
        <taxon>Peronosporomycetes</taxon>
        <taxon>Peronosporales</taxon>
        <taxon>Peronosporaceae</taxon>
        <taxon>Plasmopara</taxon>
    </lineage>
</organism>
<dbReference type="GO" id="GO:0000045">
    <property type="term" value="P:autophagosome assembly"/>
    <property type="evidence" value="ECO:0007669"/>
    <property type="project" value="TreeGrafter"/>
</dbReference>
<evidence type="ECO:0000256" key="10">
    <source>
        <dbReference type="ARBA" id="ARBA00022840"/>
    </source>
</evidence>
<evidence type="ECO:0000256" key="11">
    <source>
        <dbReference type="ARBA" id="ARBA00023006"/>
    </source>
</evidence>
<evidence type="ECO:0000256" key="8">
    <source>
        <dbReference type="ARBA" id="ARBA00022777"/>
    </source>
</evidence>
<evidence type="ECO:0000256" key="2">
    <source>
        <dbReference type="ARBA" id="ARBA00004623"/>
    </source>
</evidence>
<evidence type="ECO:0000256" key="16">
    <source>
        <dbReference type="SAM" id="MobiDB-lite"/>
    </source>
</evidence>
<evidence type="ECO:0000256" key="9">
    <source>
        <dbReference type="ARBA" id="ARBA00022824"/>
    </source>
</evidence>
<keyword evidence="8 19" id="KW-0418">Kinase</keyword>
<dbReference type="Pfam" id="PF04263">
    <property type="entry name" value="TPK_catalytic"/>
    <property type="match status" value="1"/>
</dbReference>
<dbReference type="GO" id="GO:0006772">
    <property type="term" value="P:thiamine metabolic process"/>
    <property type="evidence" value="ECO:0007669"/>
    <property type="project" value="InterPro"/>
</dbReference>
<evidence type="ECO:0000256" key="6">
    <source>
        <dbReference type="ARBA" id="ARBA00022679"/>
    </source>
</evidence>
<name>A0A0N7L7A5_PLAHL</name>
<keyword evidence="9" id="KW-0256">Endoplasmic reticulum</keyword>
<dbReference type="GO" id="GO:0043495">
    <property type="term" value="F:protein-membrane adaptor activity"/>
    <property type="evidence" value="ECO:0007669"/>
    <property type="project" value="TreeGrafter"/>
</dbReference>